<dbReference type="EMBL" id="KB933192">
    <property type="protein sequence ID" value="EON98795.1"/>
    <property type="molecule type" value="Genomic_DNA"/>
</dbReference>
<evidence type="ECO:0000256" key="2">
    <source>
        <dbReference type="ARBA" id="ARBA00006727"/>
    </source>
</evidence>
<dbReference type="GO" id="GO:0016020">
    <property type="term" value="C:membrane"/>
    <property type="evidence" value="ECO:0007669"/>
    <property type="project" value="UniProtKB-SubCell"/>
</dbReference>
<dbReference type="Pfam" id="PF07690">
    <property type="entry name" value="MFS_1"/>
    <property type="match status" value="1"/>
</dbReference>
<feature type="transmembrane region" description="Helical" evidence="4">
    <location>
        <begin position="320"/>
        <end position="338"/>
    </location>
</feature>
<feature type="transmembrane region" description="Helical" evidence="4">
    <location>
        <begin position="445"/>
        <end position="466"/>
    </location>
</feature>
<feature type="transmembrane region" description="Helical" evidence="4">
    <location>
        <begin position="173"/>
        <end position="196"/>
    </location>
</feature>
<dbReference type="AlphaFoldDB" id="R8BHH4"/>
<keyword evidence="4" id="KW-0472">Membrane</keyword>
<feature type="domain" description="Major facilitator superfamily (MFS) profile" evidence="5">
    <location>
        <begin position="80"/>
        <end position="463"/>
    </location>
</feature>
<dbReference type="eggNOG" id="KOG2504">
    <property type="taxonomic scope" value="Eukaryota"/>
</dbReference>
<feature type="transmembrane region" description="Helical" evidence="4">
    <location>
        <begin position="148"/>
        <end position="167"/>
    </location>
</feature>
<protein>
    <submittedName>
        <fullName evidence="6">Putative major facilitator superfamily transporter protein</fullName>
    </submittedName>
</protein>
<feature type="transmembrane region" description="Helical" evidence="4">
    <location>
        <begin position="208"/>
        <end position="228"/>
    </location>
</feature>
<evidence type="ECO:0000256" key="3">
    <source>
        <dbReference type="SAM" id="MobiDB-lite"/>
    </source>
</evidence>
<name>R8BHH4_PHAM7</name>
<reference evidence="7" key="1">
    <citation type="journal article" date="2013" name="Genome Announc.">
        <title>Draft genome sequence of the ascomycete Phaeoacremonium aleophilum strain UCR-PA7, a causal agent of the esca disease complex in grapevines.</title>
        <authorList>
            <person name="Blanco-Ulate B."/>
            <person name="Rolshausen P."/>
            <person name="Cantu D."/>
        </authorList>
    </citation>
    <scope>NUCLEOTIDE SEQUENCE [LARGE SCALE GENOMIC DNA]</scope>
    <source>
        <strain evidence="7">UCR-PA7</strain>
    </source>
</reference>
<feature type="transmembrane region" description="Helical" evidence="4">
    <location>
        <begin position="375"/>
        <end position="400"/>
    </location>
</feature>
<dbReference type="HOGENOM" id="CLU_001265_1_1_1"/>
<dbReference type="SUPFAM" id="SSF103473">
    <property type="entry name" value="MFS general substrate transporter"/>
    <property type="match status" value="1"/>
</dbReference>
<evidence type="ECO:0000259" key="5">
    <source>
        <dbReference type="PROSITE" id="PS50850"/>
    </source>
</evidence>
<dbReference type="GO" id="GO:0022857">
    <property type="term" value="F:transmembrane transporter activity"/>
    <property type="evidence" value="ECO:0007669"/>
    <property type="project" value="InterPro"/>
</dbReference>
<dbReference type="KEGG" id="tmn:UCRPA7_5682"/>
<dbReference type="PROSITE" id="PS50850">
    <property type="entry name" value="MFS"/>
    <property type="match status" value="1"/>
</dbReference>
<accession>R8BHH4</accession>
<feature type="transmembrane region" description="Helical" evidence="4">
    <location>
        <begin position="283"/>
        <end position="308"/>
    </location>
</feature>
<dbReference type="PANTHER" id="PTHR11360:SF234">
    <property type="entry name" value="MFS-TYPE TRANSPORTER DBAD-RELATED"/>
    <property type="match status" value="1"/>
</dbReference>
<dbReference type="InterPro" id="IPR036259">
    <property type="entry name" value="MFS_trans_sf"/>
</dbReference>
<evidence type="ECO:0000313" key="7">
    <source>
        <dbReference type="Proteomes" id="UP000014074"/>
    </source>
</evidence>
<dbReference type="PANTHER" id="PTHR11360">
    <property type="entry name" value="MONOCARBOXYLATE TRANSPORTER"/>
    <property type="match status" value="1"/>
</dbReference>
<dbReference type="InterPro" id="IPR050327">
    <property type="entry name" value="Proton-linked_MCT"/>
</dbReference>
<feature type="transmembrane region" description="Helical" evidence="4">
    <location>
        <begin position="240"/>
        <end position="262"/>
    </location>
</feature>
<evidence type="ECO:0000256" key="1">
    <source>
        <dbReference type="ARBA" id="ARBA00004141"/>
    </source>
</evidence>
<evidence type="ECO:0000313" key="6">
    <source>
        <dbReference type="EMBL" id="EON98795.1"/>
    </source>
</evidence>
<dbReference type="Proteomes" id="UP000014074">
    <property type="component" value="Unassembled WGS sequence"/>
</dbReference>
<dbReference type="GeneID" id="19326260"/>
<feature type="region of interest" description="Disordered" evidence="3">
    <location>
        <begin position="1"/>
        <end position="72"/>
    </location>
</feature>
<gene>
    <name evidence="6" type="ORF">UCRPA7_5682</name>
</gene>
<proteinExistence type="inferred from homology"/>
<feature type="compositionally biased region" description="Polar residues" evidence="3">
    <location>
        <begin position="1"/>
        <end position="11"/>
    </location>
</feature>
<feature type="transmembrane region" description="Helical" evidence="4">
    <location>
        <begin position="350"/>
        <end position="369"/>
    </location>
</feature>
<feature type="transmembrane region" description="Helical" evidence="4">
    <location>
        <begin position="121"/>
        <end position="141"/>
    </location>
</feature>
<feature type="compositionally biased region" description="Low complexity" evidence="3">
    <location>
        <begin position="41"/>
        <end position="70"/>
    </location>
</feature>
<organism evidence="6 7">
    <name type="scientific">Phaeoacremonium minimum (strain UCR-PA7)</name>
    <name type="common">Esca disease fungus</name>
    <name type="synonym">Togninia minima</name>
    <dbReference type="NCBI Taxonomy" id="1286976"/>
    <lineage>
        <taxon>Eukaryota</taxon>
        <taxon>Fungi</taxon>
        <taxon>Dikarya</taxon>
        <taxon>Ascomycota</taxon>
        <taxon>Pezizomycotina</taxon>
        <taxon>Sordariomycetes</taxon>
        <taxon>Sordariomycetidae</taxon>
        <taxon>Togniniales</taxon>
        <taxon>Togniniaceae</taxon>
        <taxon>Phaeoacremonium</taxon>
    </lineage>
</organism>
<keyword evidence="4" id="KW-0812">Transmembrane</keyword>
<dbReference type="OrthoDB" id="6509908at2759"/>
<dbReference type="RefSeq" id="XP_007916417.1">
    <property type="nucleotide sequence ID" value="XM_007918226.1"/>
</dbReference>
<comment type="subcellular location">
    <subcellularLocation>
        <location evidence="1">Membrane</location>
        <topology evidence="1">Multi-pass membrane protein</topology>
    </subcellularLocation>
</comment>
<dbReference type="Gene3D" id="1.20.1250.20">
    <property type="entry name" value="MFS general substrate transporter like domains"/>
    <property type="match status" value="1"/>
</dbReference>
<feature type="transmembrane region" description="Helical" evidence="4">
    <location>
        <begin position="89"/>
        <end position="109"/>
    </location>
</feature>
<dbReference type="InterPro" id="IPR011701">
    <property type="entry name" value="MFS"/>
</dbReference>
<sequence>MERATQNSFFSDSEKPDYSDREFGQDPDTEKDIERGPAPRSPASSRAASETADATPEPATTDATAPAKAPGSGIPDGGWDAWLQVIGSWVILVDTWGLINTFGVFQTYYETELLPDTPSSSISWIGSLQGSLLMLVGVISGPLYDAGYFRHLVAGGLFLIVLGQFMTSLCKTYWQLLLAQGICIGVGMGLSFLPSAAILAQYFHKRRALVLGLSSSGSPLAGIVFPIIFSRLQPRIGFGWATRVIAFILLGISVIPVVFMKTRIPANKGKKRSFIDTSALRDVPYMLFVVGCFFGFLVLYVAFFYTQLFDVTHHLSSLDFAPYTVTMLNVGSVFGRVLPNYFADKVGSLNVLIVCASTSAVLLFGWMGIHNLGGLIVFALLYGLFSGGLVSVTPSVVMGLTPDLSKMGARMGVTFLASGISILVGTPIAGAIVGDFSRERWLGVMGYAAAGLILGASFYVAARILLYKKKGGWRA</sequence>
<feature type="transmembrane region" description="Helical" evidence="4">
    <location>
        <begin position="412"/>
        <end position="433"/>
    </location>
</feature>
<comment type="similarity">
    <text evidence="2">Belongs to the major facilitator superfamily. Monocarboxylate porter (TC 2.A.1.13) family.</text>
</comment>
<evidence type="ECO:0000256" key="4">
    <source>
        <dbReference type="SAM" id="Phobius"/>
    </source>
</evidence>
<keyword evidence="4" id="KW-1133">Transmembrane helix</keyword>
<dbReference type="InterPro" id="IPR020846">
    <property type="entry name" value="MFS_dom"/>
</dbReference>
<feature type="compositionally biased region" description="Basic and acidic residues" evidence="3">
    <location>
        <begin position="12"/>
        <end position="37"/>
    </location>
</feature>
<keyword evidence="7" id="KW-1185">Reference proteome</keyword>